<dbReference type="PANTHER" id="PTHR30055">
    <property type="entry name" value="HTH-TYPE TRANSCRIPTIONAL REGULATOR RUTR"/>
    <property type="match status" value="1"/>
</dbReference>
<gene>
    <name evidence="7" type="ORF">BKA19_3812</name>
</gene>
<evidence type="ECO:0000256" key="1">
    <source>
        <dbReference type="ARBA" id="ARBA00023015"/>
    </source>
</evidence>
<organism evidence="7 8">
    <name type="scientific">Blastococcus saxobsidens</name>
    <dbReference type="NCBI Taxonomy" id="138336"/>
    <lineage>
        <taxon>Bacteria</taxon>
        <taxon>Bacillati</taxon>
        <taxon>Actinomycetota</taxon>
        <taxon>Actinomycetes</taxon>
        <taxon>Geodermatophilales</taxon>
        <taxon>Geodermatophilaceae</taxon>
        <taxon>Blastococcus</taxon>
    </lineage>
</organism>
<keyword evidence="3" id="KW-0804">Transcription</keyword>
<accession>A0A4Q7YAJ8</accession>
<dbReference type="Proteomes" id="UP000292507">
    <property type="component" value="Unassembled WGS sequence"/>
</dbReference>
<dbReference type="EMBL" id="SHKV01000001">
    <property type="protein sequence ID" value="RZU34060.1"/>
    <property type="molecule type" value="Genomic_DNA"/>
</dbReference>
<keyword evidence="2 4" id="KW-0238">DNA-binding</keyword>
<dbReference type="AlphaFoldDB" id="A0A4Q7YAJ8"/>
<dbReference type="InterPro" id="IPR009057">
    <property type="entry name" value="Homeodomain-like_sf"/>
</dbReference>
<dbReference type="PROSITE" id="PS50977">
    <property type="entry name" value="HTH_TETR_2"/>
    <property type="match status" value="1"/>
</dbReference>
<dbReference type="PANTHER" id="PTHR30055:SF234">
    <property type="entry name" value="HTH-TYPE TRANSCRIPTIONAL REGULATOR BETI"/>
    <property type="match status" value="1"/>
</dbReference>
<evidence type="ECO:0000259" key="6">
    <source>
        <dbReference type="PROSITE" id="PS50977"/>
    </source>
</evidence>
<proteinExistence type="predicted"/>
<evidence type="ECO:0000313" key="7">
    <source>
        <dbReference type="EMBL" id="RZU34060.1"/>
    </source>
</evidence>
<dbReference type="RefSeq" id="WP_104526991.1">
    <property type="nucleotide sequence ID" value="NZ_POQT01000003.1"/>
</dbReference>
<dbReference type="InterPro" id="IPR001647">
    <property type="entry name" value="HTH_TetR"/>
</dbReference>
<dbReference type="GO" id="GO:0003700">
    <property type="term" value="F:DNA-binding transcription factor activity"/>
    <property type="evidence" value="ECO:0007669"/>
    <property type="project" value="TreeGrafter"/>
</dbReference>
<dbReference type="Pfam" id="PF00440">
    <property type="entry name" value="TetR_N"/>
    <property type="match status" value="1"/>
</dbReference>
<dbReference type="SUPFAM" id="SSF46689">
    <property type="entry name" value="Homeodomain-like"/>
    <property type="match status" value="1"/>
</dbReference>
<dbReference type="OrthoDB" id="155497at2"/>
<feature type="domain" description="HTH tetR-type" evidence="6">
    <location>
        <begin position="13"/>
        <end position="73"/>
    </location>
</feature>
<keyword evidence="1" id="KW-0805">Transcription regulation</keyword>
<name>A0A4Q7YAJ8_9ACTN</name>
<keyword evidence="8" id="KW-1185">Reference proteome</keyword>
<feature type="region of interest" description="Disordered" evidence="5">
    <location>
        <begin position="218"/>
        <end position="238"/>
    </location>
</feature>
<protein>
    <submittedName>
        <fullName evidence="7">TetR family transcriptional regulator</fullName>
    </submittedName>
</protein>
<evidence type="ECO:0000256" key="5">
    <source>
        <dbReference type="SAM" id="MobiDB-lite"/>
    </source>
</evidence>
<dbReference type="GO" id="GO:0000976">
    <property type="term" value="F:transcription cis-regulatory region binding"/>
    <property type="evidence" value="ECO:0007669"/>
    <property type="project" value="TreeGrafter"/>
</dbReference>
<feature type="DNA-binding region" description="H-T-H motif" evidence="4">
    <location>
        <begin position="36"/>
        <end position="55"/>
    </location>
</feature>
<evidence type="ECO:0000313" key="8">
    <source>
        <dbReference type="Proteomes" id="UP000292507"/>
    </source>
</evidence>
<dbReference type="InterPro" id="IPR050109">
    <property type="entry name" value="HTH-type_TetR-like_transc_reg"/>
</dbReference>
<evidence type="ECO:0000256" key="2">
    <source>
        <dbReference type="ARBA" id="ARBA00023125"/>
    </source>
</evidence>
<evidence type="ECO:0000256" key="3">
    <source>
        <dbReference type="ARBA" id="ARBA00023163"/>
    </source>
</evidence>
<evidence type="ECO:0000256" key="4">
    <source>
        <dbReference type="PROSITE-ProRule" id="PRU00335"/>
    </source>
</evidence>
<sequence>MGELSQRRAQKKAQTRAHIRAVAQRLFAAHGFDGVTTADVARHADVAVQTVFNHFSTKEELFFDGRTPWVSGPAEAVRDRGPDTCPLDALRVYLVDQVRSLIDATDVAERQSYLRTIEASDVLPVRERELVFESEQRLTAALRDAWTACDRTDPGTTPRDPEVAAAVTAAMWLAAVRALIVGHRTLVAGGRDACAVARELGELVDRLLAGLARSAEHLRGEPAEPTRTPARLRARRAG</sequence>
<comment type="caution">
    <text evidence="7">The sequence shown here is derived from an EMBL/GenBank/DDBJ whole genome shotgun (WGS) entry which is preliminary data.</text>
</comment>
<reference evidence="7 8" key="1">
    <citation type="submission" date="2019-02" db="EMBL/GenBank/DDBJ databases">
        <title>Sequencing the genomes of 1000 actinobacteria strains.</title>
        <authorList>
            <person name="Klenk H.-P."/>
        </authorList>
    </citation>
    <scope>NUCLEOTIDE SEQUENCE [LARGE SCALE GENOMIC DNA]</scope>
    <source>
        <strain evidence="7 8">DSM 44509</strain>
    </source>
</reference>
<dbReference type="Gene3D" id="1.10.357.10">
    <property type="entry name" value="Tetracycline Repressor, domain 2"/>
    <property type="match status" value="1"/>
</dbReference>
<dbReference type="PRINTS" id="PR00455">
    <property type="entry name" value="HTHTETR"/>
</dbReference>